<dbReference type="GO" id="GO:0046872">
    <property type="term" value="F:metal ion binding"/>
    <property type="evidence" value="ECO:0007669"/>
    <property type="project" value="UniProtKB-KW"/>
</dbReference>
<dbReference type="InterPro" id="IPR002762">
    <property type="entry name" value="CbiX-like"/>
</dbReference>
<evidence type="ECO:0000313" key="5">
    <source>
        <dbReference type="Proteomes" id="UP000629619"/>
    </source>
</evidence>
<dbReference type="Pfam" id="PF01903">
    <property type="entry name" value="CbiX"/>
    <property type="match status" value="2"/>
</dbReference>
<protein>
    <recommendedName>
        <fullName evidence="6">Sirohydrochlorin ferrochelatase</fullName>
    </recommendedName>
</protein>
<keyword evidence="1" id="KW-0479">Metal-binding</keyword>
<gene>
    <name evidence="4" type="ORF">Asi03nite_54670</name>
</gene>
<dbReference type="SUPFAM" id="SSF53800">
    <property type="entry name" value="Chelatase"/>
    <property type="match status" value="2"/>
</dbReference>
<evidence type="ECO:0000256" key="3">
    <source>
        <dbReference type="SAM" id="MobiDB-lite"/>
    </source>
</evidence>
<dbReference type="InterPro" id="IPR050963">
    <property type="entry name" value="Sirohydro_Cobaltochel/CbiX"/>
</dbReference>
<evidence type="ECO:0000313" key="4">
    <source>
        <dbReference type="EMBL" id="GIF07929.1"/>
    </source>
</evidence>
<comment type="caution">
    <text evidence="4">The sequence shown here is derived from an EMBL/GenBank/DDBJ whole genome shotgun (WGS) entry which is preliminary data.</text>
</comment>
<keyword evidence="2" id="KW-0456">Lyase</keyword>
<dbReference type="RefSeq" id="WP_203683309.1">
    <property type="nucleotide sequence ID" value="NZ_BOMW01000056.1"/>
</dbReference>
<dbReference type="EMBL" id="BOMW01000056">
    <property type="protein sequence ID" value="GIF07929.1"/>
    <property type="molecule type" value="Genomic_DNA"/>
</dbReference>
<sequence>MRSARLTPASPAPLTPGPLSQASRPAVVLVAHGSRDPRAAESTEALARAVRRARPEWLVRAAYLDHAGPRPLEVLEALGARRAVLVPLLLTEAYHGRVDLPAVVAAAADLPVEVSLAEVLGPRPVASGLATPGSGPVGAGSAGPGHAGAAPGQAGRVGPARLRMPRLLLEALVRRLPGPRLVVPLPAGSSAGEPHAVGARGGEPLPAGTRVAERRSAVAGFDAVVLAAAGTRDATARATIEHAAAALGARLGVPATVSYSSGVGPRAGEAVHALQAAGAREVAVSGYFLAPGLLYDLAADSAREAGAVFVAPPLGDAPELVGLISSRVAAAGVRMPAAA</sequence>
<evidence type="ECO:0000256" key="2">
    <source>
        <dbReference type="ARBA" id="ARBA00023239"/>
    </source>
</evidence>
<dbReference type="PANTHER" id="PTHR33542:SF5">
    <property type="entry name" value="FERROCHELATASE CHE1"/>
    <property type="match status" value="1"/>
</dbReference>
<accession>A0A919TMU1</accession>
<dbReference type="Proteomes" id="UP000629619">
    <property type="component" value="Unassembled WGS sequence"/>
</dbReference>
<dbReference type="Gene3D" id="3.40.50.1400">
    <property type="match status" value="2"/>
</dbReference>
<feature type="region of interest" description="Disordered" evidence="3">
    <location>
        <begin position="131"/>
        <end position="156"/>
    </location>
</feature>
<organism evidence="4 5">
    <name type="scientific">Actinoplanes siamensis</name>
    <dbReference type="NCBI Taxonomy" id="1223317"/>
    <lineage>
        <taxon>Bacteria</taxon>
        <taxon>Bacillati</taxon>
        <taxon>Actinomycetota</taxon>
        <taxon>Actinomycetes</taxon>
        <taxon>Micromonosporales</taxon>
        <taxon>Micromonosporaceae</taxon>
        <taxon>Actinoplanes</taxon>
    </lineage>
</organism>
<proteinExistence type="predicted"/>
<feature type="compositionally biased region" description="Gly residues" evidence="3">
    <location>
        <begin position="135"/>
        <end position="146"/>
    </location>
</feature>
<dbReference type="AlphaFoldDB" id="A0A919TMU1"/>
<dbReference type="CDD" id="cd03416">
    <property type="entry name" value="CbiX_SirB_N"/>
    <property type="match status" value="1"/>
</dbReference>
<feature type="region of interest" description="Disordered" evidence="3">
    <location>
        <begin position="1"/>
        <end position="20"/>
    </location>
</feature>
<keyword evidence="5" id="KW-1185">Reference proteome</keyword>
<evidence type="ECO:0008006" key="6">
    <source>
        <dbReference type="Google" id="ProtNLM"/>
    </source>
</evidence>
<dbReference type="PANTHER" id="PTHR33542">
    <property type="entry name" value="SIROHYDROCHLORIN FERROCHELATASE, CHLOROPLASTIC"/>
    <property type="match status" value="1"/>
</dbReference>
<dbReference type="GO" id="GO:0016829">
    <property type="term" value="F:lyase activity"/>
    <property type="evidence" value="ECO:0007669"/>
    <property type="project" value="UniProtKB-KW"/>
</dbReference>
<reference evidence="4" key="1">
    <citation type="submission" date="2021-01" db="EMBL/GenBank/DDBJ databases">
        <title>Whole genome shotgun sequence of Actinoplanes siamensis NBRC 109076.</title>
        <authorList>
            <person name="Komaki H."/>
            <person name="Tamura T."/>
        </authorList>
    </citation>
    <scope>NUCLEOTIDE SEQUENCE</scope>
    <source>
        <strain evidence="4">NBRC 109076</strain>
    </source>
</reference>
<evidence type="ECO:0000256" key="1">
    <source>
        <dbReference type="ARBA" id="ARBA00022723"/>
    </source>
</evidence>
<name>A0A919TMU1_9ACTN</name>